<comment type="caution">
    <text evidence="1">The sequence shown here is derived from an EMBL/GenBank/DDBJ whole genome shotgun (WGS) entry which is preliminary data.</text>
</comment>
<dbReference type="EMBL" id="MEUF01000032">
    <property type="protein sequence ID" value="OGC35213.1"/>
    <property type="molecule type" value="Genomic_DNA"/>
</dbReference>
<dbReference type="Proteomes" id="UP000178951">
    <property type="component" value="Unassembled WGS sequence"/>
</dbReference>
<organism evidence="1 2">
    <name type="scientific">candidate division WOR-1 bacterium RIFOXYB2_FULL_48_7</name>
    <dbReference type="NCBI Taxonomy" id="1802583"/>
    <lineage>
        <taxon>Bacteria</taxon>
        <taxon>Bacillati</taxon>
        <taxon>Saganbacteria</taxon>
    </lineage>
</organism>
<protein>
    <submittedName>
        <fullName evidence="1">Uncharacterized protein</fullName>
    </submittedName>
</protein>
<evidence type="ECO:0000313" key="1">
    <source>
        <dbReference type="EMBL" id="OGC35213.1"/>
    </source>
</evidence>
<accession>A0A1F4TT20</accession>
<dbReference type="AlphaFoldDB" id="A0A1F4TT20"/>
<evidence type="ECO:0000313" key="2">
    <source>
        <dbReference type="Proteomes" id="UP000178951"/>
    </source>
</evidence>
<reference evidence="1 2" key="1">
    <citation type="journal article" date="2016" name="Nat. Commun.">
        <title>Thousands of microbial genomes shed light on interconnected biogeochemical processes in an aquifer system.</title>
        <authorList>
            <person name="Anantharaman K."/>
            <person name="Brown C.T."/>
            <person name="Hug L.A."/>
            <person name="Sharon I."/>
            <person name="Castelle C.J."/>
            <person name="Probst A.J."/>
            <person name="Thomas B.C."/>
            <person name="Singh A."/>
            <person name="Wilkins M.J."/>
            <person name="Karaoz U."/>
            <person name="Brodie E.L."/>
            <person name="Williams K.H."/>
            <person name="Hubbard S.S."/>
            <person name="Banfield J.F."/>
        </authorList>
    </citation>
    <scope>NUCLEOTIDE SEQUENCE [LARGE SCALE GENOMIC DNA]</scope>
</reference>
<gene>
    <name evidence="1" type="ORF">A2311_00390</name>
</gene>
<proteinExistence type="predicted"/>
<sequence length="84" mass="9076">MTGGTSGAKGKFVIASGATVYCDFPMPGRFVDNNSYDNKDPFYLVLPTPIKIPSSAVNGLTLSWTPDGTDSATTYRFSIQYLEL</sequence>
<name>A0A1F4TT20_UNCSA</name>
<dbReference type="STRING" id="1802583.A2311_00390"/>